<evidence type="ECO:0000313" key="2">
    <source>
        <dbReference type="Proteomes" id="UP000219688"/>
    </source>
</evidence>
<dbReference type="EMBL" id="OBQK01000001">
    <property type="protein sequence ID" value="SOC51513.1"/>
    <property type="molecule type" value="Genomic_DNA"/>
</dbReference>
<proteinExistence type="predicted"/>
<keyword evidence="2" id="KW-1185">Reference proteome</keyword>
<dbReference type="RefSeq" id="WP_097186441.1">
    <property type="nucleotide sequence ID" value="NZ_OBQK01000001.1"/>
</dbReference>
<evidence type="ECO:0000313" key="1">
    <source>
        <dbReference type="EMBL" id="SOC51513.1"/>
    </source>
</evidence>
<dbReference type="AlphaFoldDB" id="A0A285VBY3"/>
<protein>
    <submittedName>
        <fullName evidence="1">Uncharacterized protein</fullName>
    </submittedName>
</protein>
<accession>A0A285VBY3</accession>
<reference evidence="2" key="1">
    <citation type="submission" date="2017-08" db="EMBL/GenBank/DDBJ databases">
        <authorList>
            <person name="Varghese N."/>
            <person name="Submissions S."/>
        </authorList>
    </citation>
    <scope>NUCLEOTIDE SEQUENCE [LARGE SCALE GENOMIC DNA]</scope>
    <source>
        <strain evidence="2">USBA17B2</strain>
    </source>
</reference>
<organism evidence="1 2">
    <name type="scientific">Ornithinimicrobium cerasi</name>
    <dbReference type="NCBI Taxonomy" id="2248773"/>
    <lineage>
        <taxon>Bacteria</taxon>
        <taxon>Bacillati</taxon>
        <taxon>Actinomycetota</taxon>
        <taxon>Actinomycetes</taxon>
        <taxon>Micrococcales</taxon>
        <taxon>Ornithinimicrobiaceae</taxon>
        <taxon>Ornithinimicrobium</taxon>
    </lineage>
</organism>
<gene>
    <name evidence="1" type="ORF">SAMN05421879_101219</name>
</gene>
<sequence length="174" mass="19687">MTYRYGRDWHGKLRKPMQEITEAQARKRFTDGPHLSVSRVDAAGEVPDYTLVLQPGAAYVRSSRYDGHGREVSVYHFREQDDRPGELFLEEVTVRVYPDGEERWLDVGGSKAHTTVTFRPNGWARARFAVPGLDQARVEEFTGVDVSGHWVQRPEFGDWDGLGEAREPALPTGG</sequence>
<dbReference type="Proteomes" id="UP000219688">
    <property type="component" value="Unassembled WGS sequence"/>
</dbReference>
<name>A0A285VBY3_9MICO</name>